<name>A0ABN2P3M5_9ACTN</name>
<proteinExistence type="predicted"/>
<dbReference type="RefSeq" id="WP_344004781.1">
    <property type="nucleotide sequence ID" value="NZ_BAAAMY010000002.1"/>
</dbReference>
<reference evidence="1 2" key="1">
    <citation type="journal article" date="2019" name="Int. J. Syst. Evol. Microbiol.">
        <title>The Global Catalogue of Microorganisms (GCM) 10K type strain sequencing project: providing services to taxonomists for standard genome sequencing and annotation.</title>
        <authorList>
            <consortium name="The Broad Institute Genomics Platform"/>
            <consortium name="The Broad Institute Genome Sequencing Center for Infectious Disease"/>
            <person name="Wu L."/>
            <person name="Ma J."/>
        </authorList>
    </citation>
    <scope>NUCLEOTIDE SEQUENCE [LARGE SCALE GENOMIC DNA]</scope>
    <source>
        <strain evidence="1 2">JCM 14046</strain>
    </source>
</reference>
<keyword evidence="2" id="KW-1185">Reference proteome</keyword>
<evidence type="ECO:0000313" key="1">
    <source>
        <dbReference type="EMBL" id="GAA1911270.1"/>
    </source>
</evidence>
<evidence type="ECO:0000313" key="2">
    <source>
        <dbReference type="Proteomes" id="UP001501612"/>
    </source>
</evidence>
<organism evidence="1 2">
    <name type="scientific">Nocardioides lentus</name>
    <dbReference type="NCBI Taxonomy" id="338077"/>
    <lineage>
        <taxon>Bacteria</taxon>
        <taxon>Bacillati</taxon>
        <taxon>Actinomycetota</taxon>
        <taxon>Actinomycetes</taxon>
        <taxon>Propionibacteriales</taxon>
        <taxon>Nocardioidaceae</taxon>
        <taxon>Nocardioides</taxon>
    </lineage>
</organism>
<gene>
    <name evidence="1" type="ORF">GCM10009737_10860</name>
</gene>
<protein>
    <submittedName>
        <fullName evidence="1">Uncharacterized protein</fullName>
    </submittedName>
</protein>
<accession>A0ABN2P3M5</accession>
<dbReference type="EMBL" id="BAAAMY010000002">
    <property type="protein sequence ID" value="GAA1911270.1"/>
    <property type="molecule type" value="Genomic_DNA"/>
</dbReference>
<sequence>MTTTAVRIWCPDWCIVSEQDHLENLDGWGGLAIHHSEEADDWSLTAINLPDGTPQPEHPLHAPVMLMDLDAVIHPDDAERLAHQLLALVARARDTQEERR</sequence>
<dbReference type="Proteomes" id="UP001501612">
    <property type="component" value="Unassembled WGS sequence"/>
</dbReference>
<comment type="caution">
    <text evidence="1">The sequence shown here is derived from an EMBL/GenBank/DDBJ whole genome shotgun (WGS) entry which is preliminary data.</text>
</comment>